<protein>
    <submittedName>
        <fullName evidence="2">Uncharacterized protein</fullName>
    </submittedName>
</protein>
<evidence type="ECO:0000313" key="3">
    <source>
        <dbReference type="Proteomes" id="UP000270094"/>
    </source>
</evidence>
<evidence type="ECO:0000313" key="2">
    <source>
        <dbReference type="EMBL" id="VDM72429.1"/>
    </source>
</evidence>
<proteinExistence type="predicted"/>
<reference evidence="2 3" key="1">
    <citation type="submission" date="2018-11" db="EMBL/GenBank/DDBJ databases">
        <authorList>
            <consortium name="Pathogen Informatics"/>
        </authorList>
    </citation>
    <scope>NUCLEOTIDE SEQUENCE [LARGE SCALE GENOMIC DNA]</scope>
</reference>
<dbReference type="AlphaFoldDB" id="A0A3P7IYW7"/>
<feature type="region of interest" description="Disordered" evidence="1">
    <location>
        <begin position="1"/>
        <end position="23"/>
    </location>
</feature>
<sequence length="46" mass="5026">MPRLLPATEATTGESAKDEESANMPGARLKVMYGIEKFVDSRVQVT</sequence>
<dbReference type="EMBL" id="UYYB01025314">
    <property type="protein sequence ID" value="VDM72429.1"/>
    <property type="molecule type" value="Genomic_DNA"/>
</dbReference>
<dbReference type="Proteomes" id="UP000270094">
    <property type="component" value="Unassembled WGS sequence"/>
</dbReference>
<keyword evidence="3" id="KW-1185">Reference proteome</keyword>
<evidence type="ECO:0000256" key="1">
    <source>
        <dbReference type="SAM" id="MobiDB-lite"/>
    </source>
</evidence>
<accession>A0A3P7IYW7</accession>
<name>A0A3P7IYW7_STRVU</name>
<organism evidence="2 3">
    <name type="scientific">Strongylus vulgaris</name>
    <name type="common">Blood worm</name>
    <dbReference type="NCBI Taxonomy" id="40348"/>
    <lineage>
        <taxon>Eukaryota</taxon>
        <taxon>Metazoa</taxon>
        <taxon>Ecdysozoa</taxon>
        <taxon>Nematoda</taxon>
        <taxon>Chromadorea</taxon>
        <taxon>Rhabditida</taxon>
        <taxon>Rhabditina</taxon>
        <taxon>Rhabditomorpha</taxon>
        <taxon>Strongyloidea</taxon>
        <taxon>Strongylidae</taxon>
        <taxon>Strongylus</taxon>
    </lineage>
</organism>
<gene>
    <name evidence="2" type="ORF">SVUK_LOCUS7427</name>
</gene>